<dbReference type="HOGENOM" id="CLU_1853060_0_0_7"/>
<dbReference type="STRING" id="1278073.MYSTI_07296"/>
<evidence type="ECO:0000313" key="1">
    <source>
        <dbReference type="EMBL" id="AGC48568.1"/>
    </source>
</evidence>
<sequence length="138" mass="16214">MLNLEAEKARVEDERAWRTRLLWVLMTGVFMTNTARCDSDWLLSLLEMDAQTEYAPGYTEAGFQRVTLGMTFDEVRELLGPPLGDYDVSQRINSPHSKEVYTRSWKYSRTPNSTSYHVREIFFHEGRVMNIDQSYYID</sequence>
<dbReference type="KEGG" id="msd:MYSTI_07296"/>
<dbReference type="PATRIC" id="fig|1278073.3.peg.7413"/>
<dbReference type="OrthoDB" id="105077at2"/>
<dbReference type="AlphaFoldDB" id="L7UKL5"/>
<proteinExistence type="predicted"/>
<organism evidence="1 2">
    <name type="scientific">Myxococcus stipitatus (strain DSM 14675 / JCM 12634 / Mx s8)</name>
    <dbReference type="NCBI Taxonomy" id="1278073"/>
    <lineage>
        <taxon>Bacteria</taxon>
        <taxon>Pseudomonadati</taxon>
        <taxon>Myxococcota</taxon>
        <taxon>Myxococcia</taxon>
        <taxon>Myxococcales</taxon>
        <taxon>Cystobacterineae</taxon>
        <taxon>Myxococcaceae</taxon>
        <taxon>Myxococcus</taxon>
    </lineage>
</organism>
<gene>
    <name evidence="1" type="ordered locus">MYSTI_07296</name>
</gene>
<evidence type="ECO:0008006" key="3">
    <source>
        <dbReference type="Google" id="ProtNLM"/>
    </source>
</evidence>
<reference evidence="1 2" key="1">
    <citation type="journal article" date="2013" name="Genome Announc.">
        <title>Complete genome sequence of Myxococcus stipitatus strain DSM 14675, a fruiting myxobacterium.</title>
        <authorList>
            <person name="Huntley S."/>
            <person name="Kneip S."/>
            <person name="Treuner-Lange A."/>
            <person name="Sogaard-Andersen L."/>
        </authorList>
    </citation>
    <scope>NUCLEOTIDE SEQUENCE [LARGE SCALE GENOMIC DNA]</scope>
    <source>
        <strain evidence="2">DSM 14675 / JCM 12634 / Mx s8</strain>
    </source>
</reference>
<keyword evidence="2" id="KW-1185">Reference proteome</keyword>
<dbReference type="Proteomes" id="UP000011131">
    <property type="component" value="Chromosome"/>
</dbReference>
<protein>
    <recommendedName>
        <fullName evidence="3">Lipoprotein SmpA/OmlA domain-containing protein</fullName>
    </recommendedName>
</protein>
<accession>L7UKL5</accession>
<dbReference type="EMBL" id="CP004025">
    <property type="protein sequence ID" value="AGC48568.1"/>
    <property type="molecule type" value="Genomic_DNA"/>
</dbReference>
<dbReference type="RefSeq" id="WP_015352822.1">
    <property type="nucleotide sequence ID" value="NC_020126.1"/>
</dbReference>
<name>L7UKL5_MYXSD</name>
<evidence type="ECO:0000313" key="2">
    <source>
        <dbReference type="Proteomes" id="UP000011131"/>
    </source>
</evidence>